<dbReference type="GO" id="GO:0046872">
    <property type="term" value="F:metal ion binding"/>
    <property type="evidence" value="ECO:0007669"/>
    <property type="project" value="UniProtKB-KW"/>
</dbReference>
<dbReference type="PANTHER" id="PTHR43084">
    <property type="entry name" value="PERSULFIDE DIOXYGENASE ETHE1"/>
    <property type="match status" value="1"/>
</dbReference>
<keyword evidence="1" id="KW-0479">Metal-binding</keyword>
<feature type="region of interest" description="Disordered" evidence="2">
    <location>
        <begin position="1"/>
        <end position="23"/>
    </location>
</feature>
<dbReference type="InterPro" id="IPR051682">
    <property type="entry name" value="Mito_Persulfide_Diox"/>
</dbReference>
<sequence length="324" mass="35818">MSTLASSPHYPQQPDSKFTSGPAVPSRVHVELGKNTPSVYSFFEQATSTWTYVVVDPASKEAAVIDPVLDYDHPSGKISTETADGILAFIQEKRLVVRYILETHAHADHLTGAQYYKRSLGGNVPVCIGSRIKQVQQTFARVYDVDSTLFNDTFDVYFKDDEHFTLGGMPCKVMHLPGHTPDHLGYVFGRAVFTGDSIFMPDVGSARADFPGGNVKDLYNSMQRLLSLPSDHLLFVGHDYPPDRDVEDVVTIEDQRRRNKHVKAGTDEATFTAFRSARDAQLGAPKLLHPSLQVNIRAGKLPLADKEGRVFFKVPVRATLALSG</sequence>
<gene>
    <name evidence="4" type="ORF">OE88DRAFT_1624893</name>
</gene>
<dbReference type="STRING" id="5364.A0A5C3NAE8"/>
<dbReference type="InterPro" id="IPR036866">
    <property type="entry name" value="RibonucZ/Hydroxyglut_hydro"/>
</dbReference>
<evidence type="ECO:0000313" key="4">
    <source>
        <dbReference type="EMBL" id="TFK54333.1"/>
    </source>
</evidence>
<dbReference type="AlphaFoldDB" id="A0A5C3NAE8"/>
<dbReference type="SUPFAM" id="SSF56281">
    <property type="entry name" value="Metallo-hydrolase/oxidoreductase"/>
    <property type="match status" value="1"/>
</dbReference>
<evidence type="ECO:0000256" key="2">
    <source>
        <dbReference type="SAM" id="MobiDB-lite"/>
    </source>
</evidence>
<accession>A0A5C3NAE8</accession>
<dbReference type="OrthoDB" id="449487at2759"/>
<dbReference type="GO" id="GO:0006749">
    <property type="term" value="P:glutathione metabolic process"/>
    <property type="evidence" value="ECO:0007669"/>
    <property type="project" value="InterPro"/>
</dbReference>
<dbReference type="GO" id="GO:0050313">
    <property type="term" value="F:sulfur dioxygenase activity"/>
    <property type="evidence" value="ECO:0007669"/>
    <property type="project" value="InterPro"/>
</dbReference>
<dbReference type="Pfam" id="PF00753">
    <property type="entry name" value="Lactamase_B"/>
    <property type="match status" value="1"/>
</dbReference>
<dbReference type="Gene3D" id="3.60.15.10">
    <property type="entry name" value="Ribonuclease Z/Hydroxyacylglutathione hydrolase-like"/>
    <property type="match status" value="1"/>
</dbReference>
<organism evidence="4 5">
    <name type="scientific">Heliocybe sulcata</name>
    <dbReference type="NCBI Taxonomy" id="5364"/>
    <lineage>
        <taxon>Eukaryota</taxon>
        <taxon>Fungi</taxon>
        <taxon>Dikarya</taxon>
        <taxon>Basidiomycota</taxon>
        <taxon>Agaricomycotina</taxon>
        <taxon>Agaricomycetes</taxon>
        <taxon>Gloeophyllales</taxon>
        <taxon>Gloeophyllaceae</taxon>
        <taxon>Heliocybe</taxon>
    </lineage>
</organism>
<evidence type="ECO:0000313" key="5">
    <source>
        <dbReference type="Proteomes" id="UP000305948"/>
    </source>
</evidence>
<dbReference type="PANTHER" id="PTHR43084:SF1">
    <property type="entry name" value="PERSULFIDE DIOXYGENASE ETHE1, MITOCHONDRIAL"/>
    <property type="match status" value="1"/>
</dbReference>
<dbReference type="EMBL" id="ML213506">
    <property type="protein sequence ID" value="TFK54333.1"/>
    <property type="molecule type" value="Genomic_DNA"/>
</dbReference>
<evidence type="ECO:0000256" key="1">
    <source>
        <dbReference type="ARBA" id="ARBA00022723"/>
    </source>
</evidence>
<evidence type="ECO:0000259" key="3">
    <source>
        <dbReference type="SMART" id="SM00849"/>
    </source>
</evidence>
<name>A0A5C3NAE8_9AGAM</name>
<reference evidence="4 5" key="1">
    <citation type="journal article" date="2019" name="Nat. Ecol. Evol.">
        <title>Megaphylogeny resolves global patterns of mushroom evolution.</title>
        <authorList>
            <person name="Varga T."/>
            <person name="Krizsan K."/>
            <person name="Foldi C."/>
            <person name="Dima B."/>
            <person name="Sanchez-Garcia M."/>
            <person name="Sanchez-Ramirez S."/>
            <person name="Szollosi G.J."/>
            <person name="Szarkandi J.G."/>
            <person name="Papp V."/>
            <person name="Albert L."/>
            <person name="Andreopoulos W."/>
            <person name="Angelini C."/>
            <person name="Antonin V."/>
            <person name="Barry K.W."/>
            <person name="Bougher N.L."/>
            <person name="Buchanan P."/>
            <person name="Buyck B."/>
            <person name="Bense V."/>
            <person name="Catcheside P."/>
            <person name="Chovatia M."/>
            <person name="Cooper J."/>
            <person name="Damon W."/>
            <person name="Desjardin D."/>
            <person name="Finy P."/>
            <person name="Geml J."/>
            <person name="Haridas S."/>
            <person name="Hughes K."/>
            <person name="Justo A."/>
            <person name="Karasinski D."/>
            <person name="Kautmanova I."/>
            <person name="Kiss B."/>
            <person name="Kocsube S."/>
            <person name="Kotiranta H."/>
            <person name="LaButti K.M."/>
            <person name="Lechner B.E."/>
            <person name="Liimatainen K."/>
            <person name="Lipzen A."/>
            <person name="Lukacs Z."/>
            <person name="Mihaltcheva S."/>
            <person name="Morgado L.N."/>
            <person name="Niskanen T."/>
            <person name="Noordeloos M.E."/>
            <person name="Ohm R.A."/>
            <person name="Ortiz-Santana B."/>
            <person name="Ovrebo C."/>
            <person name="Racz N."/>
            <person name="Riley R."/>
            <person name="Savchenko A."/>
            <person name="Shiryaev A."/>
            <person name="Soop K."/>
            <person name="Spirin V."/>
            <person name="Szebenyi C."/>
            <person name="Tomsovsky M."/>
            <person name="Tulloss R.E."/>
            <person name="Uehling J."/>
            <person name="Grigoriev I.V."/>
            <person name="Vagvolgyi C."/>
            <person name="Papp T."/>
            <person name="Martin F.M."/>
            <person name="Miettinen O."/>
            <person name="Hibbett D.S."/>
            <person name="Nagy L.G."/>
        </authorList>
    </citation>
    <scope>NUCLEOTIDE SEQUENCE [LARGE SCALE GENOMIC DNA]</scope>
    <source>
        <strain evidence="4 5">OMC1185</strain>
    </source>
</reference>
<keyword evidence="5" id="KW-1185">Reference proteome</keyword>
<dbReference type="CDD" id="cd07724">
    <property type="entry name" value="POD-like_MBL-fold"/>
    <property type="match status" value="1"/>
</dbReference>
<dbReference type="GO" id="GO:0070813">
    <property type="term" value="P:hydrogen sulfide metabolic process"/>
    <property type="evidence" value="ECO:0007669"/>
    <property type="project" value="TreeGrafter"/>
</dbReference>
<proteinExistence type="predicted"/>
<dbReference type="InterPro" id="IPR044528">
    <property type="entry name" value="POD-like_MBL-fold"/>
</dbReference>
<feature type="compositionally biased region" description="Polar residues" evidence="2">
    <location>
        <begin position="1"/>
        <end position="19"/>
    </location>
</feature>
<keyword evidence="4" id="KW-0378">Hydrolase</keyword>
<protein>
    <submittedName>
        <fullName evidence="4">Metallo-hydrolase/oxidoreductase</fullName>
    </submittedName>
</protein>
<dbReference type="SMART" id="SM00849">
    <property type="entry name" value="Lactamase_B"/>
    <property type="match status" value="1"/>
</dbReference>
<dbReference type="GO" id="GO:0016787">
    <property type="term" value="F:hydrolase activity"/>
    <property type="evidence" value="ECO:0007669"/>
    <property type="project" value="UniProtKB-KW"/>
</dbReference>
<dbReference type="InterPro" id="IPR001279">
    <property type="entry name" value="Metallo-B-lactamas"/>
</dbReference>
<dbReference type="Proteomes" id="UP000305948">
    <property type="component" value="Unassembled WGS sequence"/>
</dbReference>
<feature type="domain" description="Metallo-beta-lactamase" evidence="3">
    <location>
        <begin position="48"/>
        <end position="238"/>
    </location>
</feature>